<dbReference type="Gene3D" id="3.30.1380.10">
    <property type="match status" value="1"/>
</dbReference>
<evidence type="ECO:0000256" key="1">
    <source>
        <dbReference type="SAM" id="SignalP"/>
    </source>
</evidence>
<evidence type="ECO:0000313" key="4">
    <source>
        <dbReference type="Proteomes" id="UP001216907"/>
    </source>
</evidence>
<feature type="domain" description="Peptidase M15C" evidence="2">
    <location>
        <begin position="136"/>
        <end position="214"/>
    </location>
</feature>
<dbReference type="SUPFAM" id="SSF55166">
    <property type="entry name" value="Hedgehog/DD-peptidase"/>
    <property type="match status" value="1"/>
</dbReference>
<gene>
    <name evidence="3" type="ORF">PZE19_20180</name>
</gene>
<dbReference type="Proteomes" id="UP001216907">
    <property type="component" value="Unassembled WGS sequence"/>
</dbReference>
<evidence type="ECO:0000259" key="2">
    <source>
        <dbReference type="Pfam" id="PF13539"/>
    </source>
</evidence>
<feature type="chain" id="PRO_5046941447" evidence="1">
    <location>
        <begin position="20"/>
        <end position="218"/>
    </location>
</feature>
<dbReference type="InterPro" id="IPR039561">
    <property type="entry name" value="Peptidase_M15C"/>
</dbReference>
<accession>A0ABT6FEU2</accession>
<name>A0ABT6FEU2_9BACT</name>
<keyword evidence="1" id="KW-0732">Signal</keyword>
<reference evidence="3 4" key="1">
    <citation type="submission" date="2023-03" db="EMBL/GenBank/DDBJ databases">
        <title>Paludisphaera mucosa sp. nov. a novel planctomycete from northern fen.</title>
        <authorList>
            <person name="Ivanova A."/>
        </authorList>
    </citation>
    <scope>NUCLEOTIDE SEQUENCE [LARGE SCALE GENOMIC DNA]</scope>
    <source>
        <strain evidence="3 4">Pla2</strain>
    </source>
</reference>
<dbReference type="Pfam" id="PF13539">
    <property type="entry name" value="Peptidase_M15_4"/>
    <property type="match status" value="1"/>
</dbReference>
<keyword evidence="4" id="KW-1185">Reference proteome</keyword>
<protein>
    <submittedName>
        <fullName evidence="3">M15 family metallopeptidase</fullName>
    </submittedName>
</protein>
<organism evidence="3 4">
    <name type="scientific">Paludisphaera mucosa</name>
    <dbReference type="NCBI Taxonomy" id="3030827"/>
    <lineage>
        <taxon>Bacteria</taxon>
        <taxon>Pseudomonadati</taxon>
        <taxon>Planctomycetota</taxon>
        <taxon>Planctomycetia</taxon>
        <taxon>Isosphaerales</taxon>
        <taxon>Isosphaeraceae</taxon>
        <taxon>Paludisphaera</taxon>
    </lineage>
</organism>
<evidence type="ECO:0000313" key="3">
    <source>
        <dbReference type="EMBL" id="MDG3006098.1"/>
    </source>
</evidence>
<feature type="signal peptide" evidence="1">
    <location>
        <begin position="1"/>
        <end position="19"/>
    </location>
</feature>
<dbReference type="RefSeq" id="WP_277862400.1">
    <property type="nucleotide sequence ID" value="NZ_JARRAG010000002.1"/>
</dbReference>
<proteinExistence type="predicted"/>
<sequence length="218" mass="24099">MGILIVAVGLAAVNAPAWAQAPTGTLEDPIIDSAMTEAEAFEGLRPGCPAEVRDAQRLFDVVYQGFDGKVHKGQIVAHKDLVEDIRHAFAVALKEKFPIRSAIPVSHPKFRKNGFWDDDLSMEADNTSSFNYRPITGGTRISNHGYGRAIDVNTAENPYIKGSKILPPGAKYDPRAPGTLTRDHPFTRAFVDRGWTWAGDWKAPSPTDYQHFEKPDRK</sequence>
<dbReference type="EMBL" id="JARRAG010000002">
    <property type="protein sequence ID" value="MDG3006098.1"/>
    <property type="molecule type" value="Genomic_DNA"/>
</dbReference>
<dbReference type="InterPro" id="IPR009045">
    <property type="entry name" value="Zn_M74/Hedgehog-like"/>
</dbReference>
<comment type="caution">
    <text evidence="3">The sequence shown here is derived from an EMBL/GenBank/DDBJ whole genome shotgun (WGS) entry which is preliminary data.</text>
</comment>